<name>A0AAD7ELX7_9AGAR</name>
<dbReference type="AlphaFoldDB" id="A0AAD7ELX7"/>
<dbReference type="Proteomes" id="UP001218218">
    <property type="component" value="Unassembled WGS sequence"/>
</dbReference>
<dbReference type="Pfam" id="PF26146">
    <property type="entry name" value="PI-PLC_X"/>
    <property type="match status" value="1"/>
</dbReference>
<gene>
    <name evidence="1" type="ORF">DFH08DRAFT_812493</name>
</gene>
<evidence type="ECO:0000313" key="2">
    <source>
        <dbReference type="Proteomes" id="UP001218218"/>
    </source>
</evidence>
<accession>A0AAD7ELX7</accession>
<reference evidence="1" key="1">
    <citation type="submission" date="2023-03" db="EMBL/GenBank/DDBJ databases">
        <title>Massive genome expansion in bonnet fungi (Mycena s.s.) driven by repeated elements and novel gene families across ecological guilds.</title>
        <authorList>
            <consortium name="Lawrence Berkeley National Laboratory"/>
            <person name="Harder C.B."/>
            <person name="Miyauchi S."/>
            <person name="Viragh M."/>
            <person name="Kuo A."/>
            <person name="Thoen E."/>
            <person name="Andreopoulos B."/>
            <person name="Lu D."/>
            <person name="Skrede I."/>
            <person name="Drula E."/>
            <person name="Henrissat B."/>
            <person name="Morin E."/>
            <person name="Kohler A."/>
            <person name="Barry K."/>
            <person name="LaButti K."/>
            <person name="Morin E."/>
            <person name="Salamov A."/>
            <person name="Lipzen A."/>
            <person name="Mereny Z."/>
            <person name="Hegedus B."/>
            <person name="Baldrian P."/>
            <person name="Stursova M."/>
            <person name="Weitz H."/>
            <person name="Taylor A."/>
            <person name="Grigoriev I.V."/>
            <person name="Nagy L.G."/>
            <person name="Martin F."/>
            <person name="Kauserud H."/>
        </authorList>
    </citation>
    <scope>NUCLEOTIDE SEQUENCE</scope>
    <source>
        <strain evidence="1">CBHHK002</strain>
    </source>
</reference>
<evidence type="ECO:0000313" key="1">
    <source>
        <dbReference type="EMBL" id="KAJ7339098.1"/>
    </source>
</evidence>
<comment type="caution">
    <text evidence="1">The sequence shown here is derived from an EMBL/GenBank/DDBJ whole genome shotgun (WGS) entry which is preliminary data.</text>
</comment>
<organism evidence="1 2">
    <name type="scientific">Mycena albidolilacea</name>
    <dbReference type="NCBI Taxonomy" id="1033008"/>
    <lineage>
        <taxon>Eukaryota</taxon>
        <taxon>Fungi</taxon>
        <taxon>Dikarya</taxon>
        <taxon>Basidiomycota</taxon>
        <taxon>Agaricomycotina</taxon>
        <taxon>Agaricomycetes</taxon>
        <taxon>Agaricomycetidae</taxon>
        <taxon>Agaricales</taxon>
        <taxon>Marasmiineae</taxon>
        <taxon>Mycenaceae</taxon>
        <taxon>Mycena</taxon>
    </lineage>
</organism>
<keyword evidence="2" id="KW-1185">Reference proteome</keyword>
<proteinExistence type="predicted"/>
<protein>
    <submittedName>
        <fullName evidence="1">Uncharacterized protein</fullName>
    </submittedName>
</protein>
<sequence length="252" mass="27133">MQKAISESRICWEQQKLHHNLGDQLSSGLIGPWPSMKDTRLNYGFPQYRYDVTEVLSPVPLQCTVPSTATTLLRILHIDLCLVSNRIQFTTLLKVISEEWDETINNSERSVDELSACALAHPALHAGKATWWLPVATANSLIWIRICDPIDAPTTNRVEFILADANGCAPLGSNCTPNVVLLDYVNLGNPFTAAVQLNRLPMPAPSNALVTVGNQVAGAVAMVMGAAESAGSAIKDGISSIGNSIKGLFGRA</sequence>
<dbReference type="EMBL" id="JARIHO010000028">
    <property type="protein sequence ID" value="KAJ7339098.1"/>
    <property type="molecule type" value="Genomic_DNA"/>
</dbReference>